<evidence type="ECO:0000256" key="2">
    <source>
        <dbReference type="ARBA" id="ARBA00008712"/>
    </source>
</evidence>
<evidence type="ECO:0000256" key="3">
    <source>
        <dbReference type="ARBA" id="ARBA00022525"/>
    </source>
</evidence>
<comment type="similarity">
    <text evidence="2">Belongs to the dermatopontin family.</text>
</comment>
<dbReference type="EMBL" id="JAWDGP010000967">
    <property type="protein sequence ID" value="KAK3795917.1"/>
    <property type="molecule type" value="Genomic_DNA"/>
</dbReference>
<proteinExistence type="inferred from homology"/>
<keyword evidence="4" id="KW-1015">Disulfide bond</keyword>
<keyword evidence="7" id="KW-1185">Reference proteome</keyword>
<feature type="signal peptide" evidence="5">
    <location>
        <begin position="1"/>
        <end position="26"/>
    </location>
</feature>
<evidence type="ECO:0000256" key="1">
    <source>
        <dbReference type="ARBA" id="ARBA00004613"/>
    </source>
</evidence>
<dbReference type="AlphaFoldDB" id="A0AAE1E6M5"/>
<dbReference type="PANTHER" id="PTHR15040:SF1">
    <property type="entry name" value="DERMATOPONTIN-LIKE ISOFORM X1"/>
    <property type="match status" value="1"/>
</dbReference>
<keyword evidence="3" id="KW-0964">Secreted</keyword>
<dbReference type="PANTHER" id="PTHR15040">
    <property type="entry name" value="DERMATOPONTIN-RELATED"/>
    <property type="match status" value="1"/>
</dbReference>
<feature type="chain" id="PRO_5042109375" description="Agglutinin" evidence="5">
    <location>
        <begin position="27"/>
        <end position="162"/>
    </location>
</feature>
<comment type="subcellular location">
    <subcellularLocation>
        <location evidence="1">Secreted</location>
    </subcellularLocation>
</comment>
<evidence type="ECO:0000313" key="6">
    <source>
        <dbReference type="EMBL" id="KAK3795917.1"/>
    </source>
</evidence>
<reference evidence="6" key="1">
    <citation type="journal article" date="2023" name="G3 (Bethesda)">
        <title>A reference genome for the long-term kleptoplast-retaining sea slug Elysia crispata morphotype clarki.</title>
        <authorList>
            <person name="Eastman K.E."/>
            <person name="Pendleton A.L."/>
            <person name="Shaikh M.A."/>
            <person name="Suttiyut T."/>
            <person name="Ogas R."/>
            <person name="Tomko P."/>
            <person name="Gavelis G."/>
            <person name="Widhalm J.R."/>
            <person name="Wisecaver J.H."/>
        </authorList>
    </citation>
    <scope>NUCLEOTIDE SEQUENCE</scope>
    <source>
        <strain evidence="6">ECLA1</strain>
    </source>
</reference>
<keyword evidence="5" id="KW-0732">Signal</keyword>
<evidence type="ECO:0000313" key="7">
    <source>
        <dbReference type="Proteomes" id="UP001283361"/>
    </source>
</evidence>
<name>A0AAE1E6M5_9GAST</name>
<accession>A0AAE1E6M5</accession>
<evidence type="ECO:0008006" key="8">
    <source>
        <dbReference type="Google" id="ProtNLM"/>
    </source>
</evidence>
<evidence type="ECO:0000256" key="4">
    <source>
        <dbReference type="ARBA" id="ARBA00023157"/>
    </source>
</evidence>
<dbReference type="GO" id="GO:0031012">
    <property type="term" value="C:extracellular matrix"/>
    <property type="evidence" value="ECO:0007669"/>
    <property type="project" value="TreeGrafter"/>
</dbReference>
<dbReference type="Proteomes" id="UP001283361">
    <property type="component" value="Unassembled WGS sequence"/>
</dbReference>
<organism evidence="6 7">
    <name type="scientific">Elysia crispata</name>
    <name type="common">lettuce slug</name>
    <dbReference type="NCBI Taxonomy" id="231223"/>
    <lineage>
        <taxon>Eukaryota</taxon>
        <taxon>Metazoa</taxon>
        <taxon>Spiralia</taxon>
        <taxon>Lophotrochozoa</taxon>
        <taxon>Mollusca</taxon>
        <taxon>Gastropoda</taxon>
        <taxon>Heterobranchia</taxon>
        <taxon>Euthyneura</taxon>
        <taxon>Panpulmonata</taxon>
        <taxon>Sacoglossa</taxon>
        <taxon>Placobranchoidea</taxon>
        <taxon>Plakobranchidae</taxon>
        <taxon>Elysia</taxon>
    </lineage>
</organism>
<comment type="caution">
    <text evidence="6">The sequence shown here is derived from an EMBL/GenBank/DDBJ whole genome shotgun (WGS) entry which is preliminary data.</text>
</comment>
<dbReference type="InterPro" id="IPR026645">
    <property type="entry name" value="Dermatopontin"/>
</dbReference>
<dbReference type="GO" id="GO:0030199">
    <property type="term" value="P:collagen fibril organization"/>
    <property type="evidence" value="ECO:0007669"/>
    <property type="project" value="TreeGrafter"/>
</dbReference>
<sequence length="162" mass="18350">MATRIVRPLSFFLVTLAVSLFGGVEGRRYDTEWRATFIFQCPNGKVLNRLYSIFNSSKYDRIWQFGCSSAPMGRQLTNCRWMAWSQASGFSRTVKHGTGASDSNVVDKQAVSTIVFFTCYVNALGATMDFTVPPGKVLIGAYSEHNNHTEDRLWKFRHCQVD</sequence>
<evidence type="ECO:0000256" key="5">
    <source>
        <dbReference type="SAM" id="SignalP"/>
    </source>
</evidence>
<dbReference type="Pfam" id="PF14704">
    <property type="entry name" value="DERM"/>
    <property type="match status" value="1"/>
</dbReference>
<dbReference type="GO" id="GO:0005615">
    <property type="term" value="C:extracellular space"/>
    <property type="evidence" value="ECO:0007669"/>
    <property type="project" value="TreeGrafter"/>
</dbReference>
<gene>
    <name evidence="6" type="ORF">RRG08_053076</name>
</gene>
<protein>
    <recommendedName>
        <fullName evidence="8">Agglutinin</fullName>
    </recommendedName>
</protein>